<evidence type="ECO:0000313" key="2">
    <source>
        <dbReference type="Proteomes" id="UP000036958"/>
    </source>
</evidence>
<accession>A0A0L8V7J3</accession>
<dbReference type="Proteomes" id="UP000036958">
    <property type="component" value="Unassembled WGS sequence"/>
</dbReference>
<reference evidence="2" key="1">
    <citation type="submission" date="2015-07" db="EMBL/GenBank/DDBJ databases">
        <title>Genome sequencing of Sunxiuqinia dokdonensis strain SK.</title>
        <authorList>
            <person name="Ahn S."/>
            <person name="Kim B.-C."/>
        </authorList>
    </citation>
    <scope>NUCLEOTIDE SEQUENCE [LARGE SCALE GENOMIC DNA]</scope>
    <source>
        <strain evidence="2">SK</strain>
    </source>
</reference>
<keyword evidence="2" id="KW-1185">Reference proteome</keyword>
<dbReference type="AlphaFoldDB" id="A0A0L8V7J3"/>
<gene>
    <name evidence="1" type="ORF">NC99_31400</name>
</gene>
<evidence type="ECO:0000313" key="1">
    <source>
        <dbReference type="EMBL" id="KOH44147.1"/>
    </source>
</evidence>
<name>A0A0L8V7J3_9BACT</name>
<comment type="caution">
    <text evidence="1">The sequence shown here is derived from an EMBL/GenBank/DDBJ whole genome shotgun (WGS) entry which is preliminary data.</text>
</comment>
<dbReference type="EMBL" id="LGIA01000171">
    <property type="protein sequence ID" value="KOH44147.1"/>
    <property type="molecule type" value="Genomic_DNA"/>
</dbReference>
<sequence>MAKLSPYLFLKEISCRVRHQLLVSKIPDKLKTNAGVKLSFY</sequence>
<organism evidence="1 2">
    <name type="scientific">Sunxiuqinia dokdonensis</name>
    <dbReference type="NCBI Taxonomy" id="1409788"/>
    <lineage>
        <taxon>Bacteria</taxon>
        <taxon>Pseudomonadati</taxon>
        <taxon>Bacteroidota</taxon>
        <taxon>Bacteroidia</taxon>
        <taxon>Marinilabiliales</taxon>
        <taxon>Prolixibacteraceae</taxon>
        <taxon>Sunxiuqinia</taxon>
    </lineage>
</organism>
<protein>
    <submittedName>
        <fullName evidence="1">Uncharacterized protein</fullName>
    </submittedName>
</protein>
<proteinExistence type="predicted"/>